<gene>
    <name evidence="5" type="primary">ftsZ</name>
    <name evidence="11" type="ORF">SAMN04324258_3957</name>
</gene>
<dbReference type="Pfam" id="PF00091">
    <property type="entry name" value="Tubulin"/>
    <property type="match status" value="1"/>
</dbReference>
<evidence type="ECO:0000313" key="11">
    <source>
        <dbReference type="EMBL" id="SKC79498.1"/>
    </source>
</evidence>
<evidence type="ECO:0000256" key="2">
    <source>
        <dbReference type="ARBA" id="ARBA00022741"/>
    </source>
</evidence>
<dbReference type="PRINTS" id="PR00423">
    <property type="entry name" value="CELLDVISFTSZ"/>
</dbReference>
<dbReference type="PANTHER" id="PTHR30314">
    <property type="entry name" value="CELL DIVISION PROTEIN FTSZ-RELATED"/>
    <property type="match status" value="1"/>
</dbReference>
<dbReference type="PROSITE" id="PS01134">
    <property type="entry name" value="FTSZ_1"/>
    <property type="match status" value="1"/>
</dbReference>
<dbReference type="SUPFAM" id="SSF52490">
    <property type="entry name" value="Tubulin nucleotide-binding domain-like"/>
    <property type="match status" value="1"/>
</dbReference>
<feature type="domain" description="Tubulin/FtsZ 2-layer sandwich" evidence="10">
    <location>
        <begin position="204"/>
        <end position="321"/>
    </location>
</feature>
<dbReference type="InterPro" id="IPR037103">
    <property type="entry name" value="Tubulin/FtsZ-like_C"/>
</dbReference>
<evidence type="ECO:0000256" key="5">
    <source>
        <dbReference type="HAMAP-Rule" id="MF_00909"/>
    </source>
</evidence>
<keyword evidence="4 5" id="KW-0717">Septation</keyword>
<dbReference type="OrthoDB" id="9813375at2"/>
<sequence length="449" mass="45953">MATPQNYLAVIKVVGIGGGGVNAVNRMIEVGLKGVEFIAINTDAQALLMSDADVKLDVGRELTRGLGAGADPEVGKKAAEDHAEEIEDVLRGADMVFVTAGEGGGTGTGGAPVVARIARSLGALTVGVVTRPFTFEGRRRSVQAEQGIDALRDEVDTLIVIPNDRLLSMSDKSVSAIAAFHSADQVLHSGVQGITDLITTPGLINLDFADVKSVMQGAGSALMGIGSARGEDRAVQAAELAISSPLLEASIDGAHGVLLSIQGGSDIGLFEVHEAARLVQEAAHSEANIIFGTVIDDALGDEVRVTVIAAGFDGGVPQARKDGRGLGQIAGVPAKPVVSAQGGVASTPVPQPGAPSVPARPSQPATASVPAAGVQPRPIPAEPDDVPVSLDAPPAPPAGARPAEPRRPFTVVEDGEGEGVTVERPVEVPRLFDEPRRPAEELDVPDFLK</sequence>
<comment type="similarity">
    <text evidence="1 5 7">Belongs to the FtsZ family.</text>
</comment>
<evidence type="ECO:0000259" key="10">
    <source>
        <dbReference type="SMART" id="SM00865"/>
    </source>
</evidence>
<dbReference type="GO" id="GO:0005737">
    <property type="term" value="C:cytoplasm"/>
    <property type="evidence" value="ECO:0007669"/>
    <property type="project" value="UniProtKB-SubCell"/>
</dbReference>
<dbReference type="InterPro" id="IPR003008">
    <property type="entry name" value="Tubulin_FtsZ_GTPase"/>
</dbReference>
<evidence type="ECO:0000256" key="6">
    <source>
        <dbReference type="NCBIfam" id="TIGR00065"/>
    </source>
</evidence>
<dbReference type="InterPro" id="IPR020805">
    <property type="entry name" value="Cell_div_FtsZ_CS"/>
</dbReference>
<accession>A0A1T5LV93</accession>
<comment type="function">
    <text evidence="5 7">Essential cell division protein that forms a contractile ring structure (Z ring) at the future cell division site. The regulation of the ring assembly controls the timing and the location of cell division. One of the functions of the FtsZ ring is to recruit other cell division proteins to the septum to produce a new cell wall between the dividing cells. Binds GTP and shows GTPase activity.</text>
</comment>
<keyword evidence="2 5" id="KW-0547">Nucleotide-binding</keyword>
<dbReference type="InterPro" id="IPR045061">
    <property type="entry name" value="FtsZ/CetZ"/>
</dbReference>
<keyword evidence="5 7" id="KW-0131">Cell cycle</keyword>
<reference evidence="11 12" key="1">
    <citation type="submission" date="2017-02" db="EMBL/GenBank/DDBJ databases">
        <authorList>
            <person name="Peterson S.W."/>
        </authorList>
    </citation>
    <scope>NUCLEOTIDE SEQUENCE [LARGE SCALE GENOMIC DNA]</scope>
    <source>
        <strain evidence="11 12">DSM 21481</strain>
    </source>
</reference>
<dbReference type="InterPro" id="IPR024757">
    <property type="entry name" value="FtsZ_C"/>
</dbReference>
<dbReference type="RefSeq" id="WP_079576264.1">
    <property type="nucleotide sequence ID" value="NZ_FUZQ01000007.1"/>
</dbReference>
<keyword evidence="5" id="KW-0963">Cytoplasm</keyword>
<dbReference type="GO" id="GO:0005525">
    <property type="term" value="F:GTP binding"/>
    <property type="evidence" value="ECO:0007669"/>
    <property type="project" value="UniProtKB-UniRule"/>
</dbReference>
<dbReference type="FunFam" id="3.40.50.1440:FF:000001">
    <property type="entry name" value="Cell division protein FtsZ"/>
    <property type="match status" value="1"/>
</dbReference>
<dbReference type="Pfam" id="PF12327">
    <property type="entry name" value="FtsZ_C"/>
    <property type="match status" value="1"/>
</dbReference>
<feature type="compositionally biased region" description="Basic and acidic residues" evidence="8">
    <location>
        <begin position="424"/>
        <end position="449"/>
    </location>
</feature>
<feature type="binding site" evidence="5">
    <location>
        <position position="140"/>
    </location>
    <ligand>
        <name>GTP</name>
        <dbReference type="ChEBI" id="CHEBI:37565"/>
    </ligand>
</feature>
<name>A0A1T5LV93_9MICO</name>
<feature type="domain" description="Tubulin/FtsZ GTPase" evidence="9">
    <location>
        <begin position="10"/>
        <end position="202"/>
    </location>
</feature>
<evidence type="ECO:0000256" key="1">
    <source>
        <dbReference type="ARBA" id="ARBA00009690"/>
    </source>
</evidence>
<dbReference type="Gene3D" id="3.30.1330.20">
    <property type="entry name" value="Tubulin/FtsZ, C-terminal domain"/>
    <property type="match status" value="1"/>
</dbReference>
<evidence type="ECO:0000256" key="8">
    <source>
        <dbReference type="SAM" id="MobiDB-lite"/>
    </source>
</evidence>
<comment type="subunit">
    <text evidence="5">Homodimer. Polymerizes to form a dynamic ring structure in a strictly GTP-dependent manner. Interacts directly with several other division proteins.</text>
</comment>
<dbReference type="HAMAP" id="MF_00909">
    <property type="entry name" value="FtsZ"/>
    <property type="match status" value="1"/>
</dbReference>
<feature type="binding site" evidence="5">
    <location>
        <begin position="105"/>
        <end position="107"/>
    </location>
    <ligand>
        <name>GTP</name>
        <dbReference type="ChEBI" id="CHEBI:37565"/>
    </ligand>
</feature>
<feature type="binding site" evidence="5">
    <location>
        <position position="136"/>
    </location>
    <ligand>
        <name>GTP</name>
        <dbReference type="ChEBI" id="CHEBI:37565"/>
    </ligand>
</feature>
<dbReference type="Gene3D" id="3.40.50.1440">
    <property type="entry name" value="Tubulin/FtsZ, GTPase domain"/>
    <property type="match status" value="1"/>
</dbReference>
<dbReference type="SMART" id="SM00864">
    <property type="entry name" value="Tubulin"/>
    <property type="match status" value="1"/>
</dbReference>
<dbReference type="CDD" id="cd02201">
    <property type="entry name" value="FtsZ_type1"/>
    <property type="match status" value="1"/>
</dbReference>
<dbReference type="SMART" id="SM00865">
    <property type="entry name" value="Tubulin_C"/>
    <property type="match status" value="1"/>
</dbReference>
<feature type="compositionally biased region" description="Low complexity" evidence="8">
    <location>
        <begin position="400"/>
        <end position="412"/>
    </location>
</feature>
<dbReference type="InterPro" id="IPR008280">
    <property type="entry name" value="Tub_FtsZ_C"/>
</dbReference>
<evidence type="ECO:0000313" key="12">
    <source>
        <dbReference type="Proteomes" id="UP000189777"/>
    </source>
</evidence>
<dbReference type="InterPro" id="IPR000158">
    <property type="entry name" value="Cell_div_FtsZ"/>
</dbReference>
<dbReference type="GO" id="GO:0043093">
    <property type="term" value="P:FtsZ-dependent cytokinesis"/>
    <property type="evidence" value="ECO:0007669"/>
    <property type="project" value="UniProtKB-UniRule"/>
</dbReference>
<evidence type="ECO:0000256" key="3">
    <source>
        <dbReference type="ARBA" id="ARBA00023134"/>
    </source>
</evidence>
<feature type="region of interest" description="Disordered" evidence="8">
    <location>
        <begin position="341"/>
        <end position="449"/>
    </location>
</feature>
<organism evidence="11 12">
    <name type="scientific">Krasilnikoviella flava</name>
    <dbReference type="NCBI Taxonomy" id="526729"/>
    <lineage>
        <taxon>Bacteria</taxon>
        <taxon>Bacillati</taxon>
        <taxon>Actinomycetota</taxon>
        <taxon>Actinomycetes</taxon>
        <taxon>Micrococcales</taxon>
        <taxon>Promicromonosporaceae</taxon>
        <taxon>Krasilnikoviella</taxon>
    </lineage>
</organism>
<dbReference type="STRING" id="526729.SAMN04324258_3957"/>
<keyword evidence="3 5" id="KW-0342">GTP-binding</keyword>
<protein>
    <recommendedName>
        <fullName evidence="5 6">Cell division protein FtsZ</fullName>
    </recommendedName>
</protein>
<comment type="subcellular location">
    <subcellularLocation>
        <location evidence="5">Cytoplasm</location>
    </subcellularLocation>
    <text evidence="5">Assembles at midcell at the inner surface of the cytoplasmic membrane.</text>
</comment>
<evidence type="ECO:0000256" key="7">
    <source>
        <dbReference type="RuleBase" id="RU000631"/>
    </source>
</evidence>
<dbReference type="PROSITE" id="PS01135">
    <property type="entry name" value="FTSZ_2"/>
    <property type="match status" value="1"/>
</dbReference>
<evidence type="ECO:0000259" key="9">
    <source>
        <dbReference type="SMART" id="SM00864"/>
    </source>
</evidence>
<dbReference type="SUPFAM" id="SSF55307">
    <property type="entry name" value="Tubulin C-terminal domain-like"/>
    <property type="match status" value="1"/>
</dbReference>
<feature type="binding site" evidence="5">
    <location>
        <begin position="18"/>
        <end position="22"/>
    </location>
    <ligand>
        <name>GTP</name>
        <dbReference type="ChEBI" id="CHEBI:37565"/>
    </ligand>
</feature>
<evidence type="ECO:0000256" key="4">
    <source>
        <dbReference type="ARBA" id="ARBA00023210"/>
    </source>
</evidence>
<dbReference type="AlphaFoldDB" id="A0A1T5LV93"/>
<keyword evidence="12" id="KW-1185">Reference proteome</keyword>
<keyword evidence="5 7" id="KW-0132">Cell division</keyword>
<dbReference type="Proteomes" id="UP000189777">
    <property type="component" value="Unassembled WGS sequence"/>
</dbReference>
<dbReference type="PANTHER" id="PTHR30314:SF3">
    <property type="entry name" value="MITOCHONDRIAL DIVISION PROTEIN FSZA"/>
    <property type="match status" value="1"/>
</dbReference>
<dbReference type="GO" id="GO:0032153">
    <property type="term" value="C:cell division site"/>
    <property type="evidence" value="ECO:0007669"/>
    <property type="project" value="UniProtKB-UniRule"/>
</dbReference>
<dbReference type="NCBIfam" id="TIGR00065">
    <property type="entry name" value="ftsZ"/>
    <property type="match status" value="1"/>
</dbReference>
<feature type="binding site" evidence="5">
    <location>
        <position position="184"/>
    </location>
    <ligand>
        <name>GTP</name>
        <dbReference type="ChEBI" id="CHEBI:37565"/>
    </ligand>
</feature>
<dbReference type="EMBL" id="FUZQ01000007">
    <property type="protein sequence ID" value="SKC79498.1"/>
    <property type="molecule type" value="Genomic_DNA"/>
</dbReference>
<dbReference type="InterPro" id="IPR036525">
    <property type="entry name" value="Tubulin/FtsZ_GTPase_sf"/>
</dbReference>
<dbReference type="GO" id="GO:0051258">
    <property type="term" value="P:protein polymerization"/>
    <property type="evidence" value="ECO:0007669"/>
    <property type="project" value="UniProtKB-UniRule"/>
</dbReference>
<dbReference type="InterPro" id="IPR018316">
    <property type="entry name" value="Tubulin/FtsZ_2-layer-sand-dom"/>
</dbReference>
<dbReference type="GO" id="GO:0003924">
    <property type="term" value="F:GTPase activity"/>
    <property type="evidence" value="ECO:0007669"/>
    <property type="project" value="UniProtKB-UniRule"/>
</dbReference>
<dbReference type="GO" id="GO:0000917">
    <property type="term" value="P:division septum assembly"/>
    <property type="evidence" value="ECO:0007669"/>
    <property type="project" value="UniProtKB-KW"/>
</dbReference>
<proteinExistence type="inferred from homology"/>